<protein>
    <recommendedName>
        <fullName evidence="1">Tudor domain-containing protein</fullName>
    </recommendedName>
</protein>
<proteinExistence type="predicted"/>
<dbReference type="SMART" id="SM00333">
    <property type="entry name" value="TUDOR"/>
    <property type="match status" value="1"/>
</dbReference>
<name>A0A6G0T7Q8_APHGL</name>
<comment type="caution">
    <text evidence="2">The sequence shown here is derived from an EMBL/GenBank/DDBJ whole genome shotgun (WGS) entry which is preliminary data.</text>
</comment>
<dbReference type="Proteomes" id="UP000475862">
    <property type="component" value="Unassembled WGS sequence"/>
</dbReference>
<dbReference type="AlphaFoldDB" id="A0A6G0T7Q8"/>
<evidence type="ECO:0000259" key="1">
    <source>
        <dbReference type="PROSITE" id="PS50304"/>
    </source>
</evidence>
<gene>
    <name evidence="2" type="ORF">AGLY_013631</name>
</gene>
<dbReference type="PROSITE" id="PS50304">
    <property type="entry name" value="TUDOR"/>
    <property type="match status" value="1"/>
</dbReference>
<feature type="domain" description="Tudor" evidence="1">
    <location>
        <begin position="143"/>
        <end position="200"/>
    </location>
</feature>
<organism evidence="2 3">
    <name type="scientific">Aphis glycines</name>
    <name type="common">Soybean aphid</name>
    <dbReference type="NCBI Taxonomy" id="307491"/>
    <lineage>
        <taxon>Eukaryota</taxon>
        <taxon>Metazoa</taxon>
        <taxon>Ecdysozoa</taxon>
        <taxon>Arthropoda</taxon>
        <taxon>Hexapoda</taxon>
        <taxon>Insecta</taxon>
        <taxon>Pterygota</taxon>
        <taxon>Neoptera</taxon>
        <taxon>Paraneoptera</taxon>
        <taxon>Hemiptera</taxon>
        <taxon>Sternorrhyncha</taxon>
        <taxon>Aphidomorpha</taxon>
        <taxon>Aphidoidea</taxon>
        <taxon>Aphididae</taxon>
        <taxon>Aphidini</taxon>
        <taxon>Aphis</taxon>
        <taxon>Aphis</taxon>
    </lineage>
</organism>
<dbReference type="OrthoDB" id="79171at2759"/>
<keyword evidence="3" id="KW-1185">Reference proteome</keyword>
<dbReference type="Gene3D" id="2.30.30.140">
    <property type="match status" value="1"/>
</dbReference>
<sequence>MADELINYKLQLQQMQHWETLLASSVSYIDIIQSIKRKFADHKSLQICFTCIIPNSPGNCRFSHVEHSTSGCNRLYAPVEAALTNSPDDPELMKLKTDLEEVIELTAELVRTQTQPKKEIVQTKKESSYQPDILPSVAKTKGEWKSGDRCLAQLADDGKFYEGTIETIDGEAVAVLIDGQKAAAVTTLDFIKDLPRTHPNEMKHKKQPVAKYREYQKKRKLAKQQRFKQLEEEREVEKNKWLAFATKGVKKGIPKKSIFASPDNVNGRVGIGTCGLGGKGMTEFPTAEKRKK</sequence>
<reference evidence="2 3" key="1">
    <citation type="submission" date="2019-08" db="EMBL/GenBank/DDBJ databases">
        <title>The genome of the soybean aphid Biotype 1, its phylome, world population structure and adaptation to the North American continent.</title>
        <authorList>
            <person name="Giordano R."/>
            <person name="Donthu R.K."/>
            <person name="Hernandez A.G."/>
            <person name="Wright C.L."/>
            <person name="Zimin A.V."/>
        </authorList>
    </citation>
    <scope>NUCLEOTIDE SEQUENCE [LARGE SCALE GENOMIC DNA]</scope>
    <source>
        <tissue evidence="2">Whole aphids</tissue>
    </source>
</reference>
<evidence type="ECO:0000313" key="3">
    <source>
        <dbReference type="Proteomes" id="UP000475862"/>
    </source>
</evidence>
<dbReference type="EMBL" id="VYZN01000054">
    <property type="protein sequence ID" value="KAE9526983.1"/>
    <property type="molecule type" value="Genomic_DNA"/>
</dbReference>
<dbReference type="InterPro" id="IPR002999">
    <property type="entry name" value="Tudor"/>
</dbReference>
<accession>A0A6G0T7Q8</accession>
<evidence type="ECO:0000313" key="2">
    <source>
        <dbReference type="EMBL" id="KAE9526983.1"/>
    </source>
</evidence>